<comment type="caution">
    <text evidence="4">The sequence shown here is derived from an EMBL/GenBank/DDBJ whole genome shotgun (WGS) entry which is preliminary data.</text>
</comment>
<dbReference type="FunFam" id="2.40.30.110:FF:000003">
    <property type="entry name" value="Aminomethyltransferase"/>
    <property type="match status" value="1"/>
</dbReference>
<reference evidence="4 5" key="1">
    <citation type="submission" date="2019-11" db="EMBL/GenBank/DDBJ databases">
        <title>Growth characteristics of pneumococcus vary with the chemical composition of the capsule and with environmental conditions.</title>
        <authorList>
            <person name="Tothpal A."/>
            <person name="Desobry K."/>
            <person name="Joshi S."/>
            <person name="Wyllie A.L."/>
            <person name="Weinberger D.M."/>
        </authorList>
    </citation>
    <scope>NUCLEOTIDE SEQUENCE [LARGE SCALE GENOMIC DNA]</scope>
    <source>
        <strain evidence="5">pnumococcus35B</strain>
    </source>
</reference>
<proteinExistence type="predicted"/>
<evidence type="ECO:0000259" key="3">
    <source>
        <dbReference type="Pfam" id="PF08669"/>
    </source>
</evidence>
<protein>
    <submittedName>
        <fullName evidence="4">Glycine cleavage system protein T</fullName>
    </submittedName>
</protein>
<dbReference type="RefSeq" id="WP_330164172.1">
    <property type="nucleotide sequence ID" value="NZ_WNHX01000828.1"/>
</dbReference>
<accession>A0A6I3U4T1</accession>
<dbReference type="Proteomes" id="UP000469505">
    <property type="component" value="Unassembled WGS sequence"/>
</dbReference>
<evidence type="ECO:0000256" key="2">
    <source>
        <dbReference type="ARBA" id="ARBA00022679"/>
    </source>
</evidence>
<dbReference type="AlphaFoldDB" id="A0A6I3U4T1"/>
<evidence type="ECO:0000256" key="1">
    <source>
        <dbReference type="ARBA" id="ARBA00022576"/>
    </source>
</evidence>
<dbReference type="Pfam" id="PF08669">
    <property type="entry name" value="GCV_T_C"/>
    <property type="match status" value="1"/>
</dbReference>
<dbReference type="GO" id="GO:0008483">
    <property type="term" value="F:transaminase activity"/>
    <property type="evidence" value="ECO:0007669"/>
    <property type="project" value="UniProtKB-KW"/>
</dbReference>
<dbReference type="EMBL" id="WNHX01000828">
    <property type="protein sequence ID" value="MTV88536.1"/>
    <property type="molecule type" value="Genomic_DNA"/>
</dbReference>
<keyword evidence="2" id="KW-0808">Transferase</keyword>
<feature type="domain" description="Aminomethyltransferase C-terminal" evidence="3">
    <location>
        <begin position="1"/>
        <end position="75"/>
    </location>
</feature>
<gene>
    <name evidence="4" type="ORF">GM543_13840</name>
</gene>
<evidence type="ECO:0000313" key="4">
    <source>
        <dbReference type="EMBL" id="MTV88536.1"/>
    </source>
</evidence>
<dbReference type="PANTHER" id="PTHR43757:SF2">
    <property type="entry name" value="AMINOMETHYLTRANSFERASE, MITOCHONDRIAL"/>
    <property type="match status" value="1"/>
</dbReference>
<keyword evidence="1" id="KW-0032">Aminotransferase</keyword>
<dbReference type="InterPro" id="IPR013977">
    <property type="entry name" value="GcvT_C"/>
</dbReference>
<dbReference type="GO" id="GO:0005829">
    <property type="term" value="C:cytosol"/>
    <property type="evidence" value="ECO:0007669"/>
    <property type="project" value="TreeGrafter"/>
</dbReference>
<sequence>VGLVGEGRRAGRAGYAVMNEDKAVGAITSGILSPTLGHPIAMAFVDPDVAEVGTVLSVDVRGKTLSVTVVELPFYQRS</sequence>
<dbReference type="InterPro" id="IPR029043">
    <property type="entry name" value="GcvT/YgfZ_C"/>
</dbReference>
<dbReference type="SUPFAM" id="SSF101790">
    <property type="entry name" value="Aminomethyltransferase beta-barrel domain"/>
    <property type="match status" value="1"/>
</dbReference>
<dbReference type="InterPro" id="IPR028896">
    <property type="entry name" value="GcvT/YgfZ/DmdA"/>
</dbReference>
<dbReference type="PANTHER" id="PTHR43757">
    <property type="entry name" value="AMINOMETHYLTRANSFERASE"/>
    <property type="match status" value="1"/>
</dbReference>
<organism evidence="4 5">
    <name type="scientific">Streptococcus pneumoniae</name>
    <dbReference type="NCBI Taxonomy" id="1313"/>
    <lineage>
        <taxon>Bacteria</taxon>
        <taxon>Bacillati</taxon>
        <taxon>Bacillota</taxon>
        <taxon>Bacilli</taxon>
        <taxon>Lactobacillales</taxon>
        <taxon>Streptococcaceae</taxon>
        <taxon>Streptococcus</taxon>
    </lineage>
</organism>
<evidence type="ECO:0000313" key="5">
    <source>
        <dbReference type="Proteomes" id="UP000469505"/>
    </source>
</evidence>
<feature type="non-terminal residue" evidence="4">
    <location>
        <position position="1"/>
    </location>
</feature>
<dbReference type="Gene3D" id="2.40.30.110">
    <property type="entry name" value="Aminomethyltransferase beta-barrel domains"/>
    <property type="match status" value="1"/>
</dbReference>
<name>A0A6I3U4T1_STREE</name>